<dbReference type="InterPro" id="IPR048939">
    <property type="entry name" value="ATG5_UblA"/>
</dbReference>
<dbReference type="GO" id="GO:0061908">
    <property type="term" value="C:phagophore"/>
    <property type="evidence" value="ECO:0007669"/>
    <property type="project" value="TreeGrafter"/>
</dbReference>
<keyword evidence="4 8" id="KW-0832">Ubl conjugation</keyword>
<dbReference type="Gene3D" id="3.10.20.90">
    <property type="entry name" value="Phosphatidylinositol 3-kinase Catalytic Subunit, Chain A, domain 1"/>
    <property type="match status" value="1"/>
</dbReference>
<dbReference type="Gene3D" id="1.10.246.190">
    <property type="entry name" value="Autophagy protein Apg5, helix rich domain"/>
    <property type="match status" value="1"/>
</dbReference>
<comment type="function">
    <text evidence="8">Involved in autophagic vesicle formation.</text>
</comment>
<sequence length="263" mass="30647">MSAISKKLWEGKLPVCFELASHEVDCPTEPGMLYLMVARTSYLTMFSQQIEEFFNNYINLKQKDEVWFEYNGSPLRWHYPCGVLFDLLCNPATDLPWSITVHFQNFPSDVLLRCPGDNAIESNYMMTLKEADQIKHKGQVISNMSRNQHMQLWHGIRSENFDEFWTINKKFMEGFEGLCTFRNIPVRVYFQEKLLQRQFAAEETTLETALNNFFPNSFSQDQQTMKVVIQGISPPLSSSLQWLSENLSYADNFLHICVHSIPV</sequence>
<dbReference type="AlphaFoldDB" id="A0A6F9D7P3"/>
<gene>
    <name evidence="12" type="primary">Atg5</name>
</gene>
<evidence type="ECO:0000256" key="8">
    <source>
        <dbReference type="RuleBase" id="RU361202"/>
    </source>
</evidence>
<evidence type="ECO:0000256" key="3">
    <source>
        <dbReference type="ARBA" id="ARBA00022499"/>
    </source>
</evidence>
<organism evidence="12">
    <name type="scientific">Phallusia mammillata</name>
    <dbReference type="NCBI Taxonomy" id="59560"/>
    <lineage>
        <taxon>Eukaryota</taxon>
        <taxon>Metazoa</taxon>
        <taxon>Chordata</taxon>
        <taxon>Tunicata</taxon>
        <taxon>Ascidiacea</taxon>
        <taxon>Phlebobranchia</taxon>
        <taxon>Ascidiidae</taxon>
        <taxon>Phallusia</taxon>
    </lineage>
</organism>
<evidence type="ECO:0000256" key="5">
    <source>
        <dbReference type="ARBA" id="ARBA00023006"/>
    </source>
</evidence>
<evidence type="ECO:0000259" key="9">
    <source>
        <dbReference type="Pfam" id="PF04106"/>
    </source>
</evidence>
<evidence type="ECO:0000259" key="10">
    <source>
        <dbReference type="Pfam" id="PF20637"/>
    </source>
</evidence>
<dbReference type="GO" id="GO:0007033">
    <property type="term" value="P:vacuole organization"/>
    <property type="evidence" value="ECO:0007669"/>
    <property type="project" value="UniProtKB-ARBA"/>
</dbReference>
<comment type="subunit">
    <text evidence="8">Conjugated with ATG12.</text>
</comment>
<dbReference type="GO" id="GO:0006995">
    <property type="term" value="P:cellular response to nitrogen starvation"/>
    <property type="evidence" value="ECO:0007669"/>
    <property type="project" value="TreeGrafter"/>
</dbReference>
<feature type="domain" description="Autophagy protein ATG5 UblA" evidence="11">
    <location>
        <begin position="8"/>
        <end position="103"/>
    </location>
</feature>
<comment type="subunit">
    <text evidence="7">Forms a conjugate with ATG12. Part of the minor complex composed of 4 sets of ATG12-ATG5 and ATG16L1 (400 kDa); this complex interacts with ATG3 leading to disruption of ATG7 interaction and promotion of ATG8-like proteins lipidation. Forms an 800-kDa complex composed of ATG12-ATG5 and ATG16L2. The ATG12-ATG5 conjugate interacts with RAB33A; this interaction is bridged by ATG16L1 and promotes ATG12-ATG5-ATG16L1 complex recruitment to phagophores. Interacts with TECPR1; the interaction is direct and does not take place when ATG16L1 is associated with the ATG5-ATG12 conjugate. Interacts with DHX58/RIG-1, IFIH1/MDA5 and MAVS/IPS-1 in monomeric form as well as in ATG12-ATG5 conjugate form. The interaction with MAVS is further enhanced upon vesicular stomatitis virus (VSV) infection. Interacts with ATG3. Interacts with ATG7 and ATG10. Interacts with FADD. Interacts with Bassoon/BSN; this interaction is important for the regulation of presynaptic autophagy. Interacts with ATG16L2.</text>
</comment>
<comment type="function">
    <text evidence="6">May play an important role in the apoptotic process, possibly within the modified cytoskeleton. Its expression is a relatively late event in the apoptotic process, occurring downstream of caspase activity. Plays a crucial role in IFN-gamma-induced autophagic cell death by interacting with FADD.</text>
</comment>
<dbReference type="PANTHER" id="PTHR13040">
    <property type="entry name" value="AUTOPHAGY PROTEIN 5"/>
    <property type="match status" value="1"/>
</dbReference>
<keyword evidence="5 8" id="KW-0072">Autophagy</keyword>
<dbReference type="GO" id="GO:0044233">
    <property type="term" value="C:mitochondria-associated endoplasmic reticulum membrane contact site"/>
    <property type="evidence" value="ECO:0007669"/>
    <property type="project" value="TreeGrafter"/>
</dbReference>
<evidence type="ECO:0000259" key="11">
    <source>
        <dbReference type="Pfam" id="PF20638"/>
    </source>
</evidence>
<dbReference type="EMBL" id="LR783146">
    <property type="protein sequence ID" value="CAB3224220.1"/>
    <property type="molecule type" value="mRNA"/>
</dbReference>
<reference evidence="12" key="1">
    <citation type="submission" date="2020-04" db="EMBL/GenBank/DDBJ databases">
        <authorList>
            <person name="Neveu A P."/>
        </authorList>
    </citation>
    <scope>NUCLEOTIDE SEQUENCE</scope>
    <source>
        <tissue evidence="12">Whole embryo</tissue>
    </source>
</reference>
<evidence type="ECO:0000313" key="12">
    <source>
        <dbReference type="EMBL" id="CAB3224220.1"/>
    </source>
</evidence>
<protein>
    <recommendedName>
        <fullName evidence="8">Autophagy protein 5</fullName>
    </recommendedName>
</protein>
<keyword evidence="8" id="KW-0472">Membrane</keyword>
<dbReference type="InterPro" id="IPR048940">
    <property type="entry name" value="ATG5_HBR"/>
</dbReference>
<keyword evidence="3 8" id="KW-1017">Isopeptide bond</keyword>
<accession>A0A6F9D7P3</accession>
<dbReference type="Pfam" id="PF04106">
    <property type="entry name" value="ATG5_UblB"/>
    <property type="match status" value="1"/>
</dbReference>
<dbReference type="PANTHER" id="PTHR13040:SF2">
    <property type="entry name" value="AUTOPHAGY PROTEIN 5"/>
    <property type="match status" value="1"/>
</dbReference>
<dbReference type="Pfam" id="PF20638">
    <property type="entry name" value="ATG5_UblA"/>
    <property type="match status" value="1"/>
</dbReference>
<dbReference type="InterPro" id="IPR007239">
    <property type="entry name" value="Atg5"/>
</dbReference>
<dbReference type="GO" id="GO:0034274">
    <property type="term" value="C:Atg12-Atg5-Atg16 complex"/>
    <property type="evidence" value="ECO:0007669"/>
    <property type="project" value="TreeGrafter"/>
</dbReference>
<dbReference type="GO" id="GO:0005776">
    <property type="term" value="C:autophagosome"/>
    <property type="evidence" value="ECO:0007669"/>
    <property type="project" value="TreeGrafter"/>
</dbReference>
<evidence type="ECO:0000256" key="7">
    <source>
        <dbReference type="ARBA" id="ARBA00093583"/>
    </source>
</evidence>
<dbReference type="InterPro" id="IPR042526">
    <property type="entry name" value="Atg5_HR"/>
</dbReference>
<dbReference type="GO" id="GO:0034727">
    <property type="term" value="P:piecemeal microautophagy of the nucleus"/>
    <property type="evidence" value="ECO:0007669"/>
    <property type="project" value="TreeGrafter"/>
</dbReference>
<evidence type="ECO:0000256" key="1">
    <source>
        <dbReference type="ARBA" id="ARBA00004623"/>
    </source>
</evidence>
<dbReference type="InterPro" id="IPR042527">
    <property type="entry name" value="Atg5_UblA_dom_sf"/>
</dbReference>
<comment type="similarity">
    <text evidence="2 8">Belongs to the ATG5 family.</text>
</comment>
<evidence type="ECO:0000256" key="4">
    <source>
        <dbReference type="ARBA" id="ARBA00022843"/>
    </source>
</evidence>
<dbReference type="Pfam" id="PF20637">
    <property type="entry name" value="ATG5_HBR"/>
    <property type="match status" value="1"/>
</dbReference>
<dbReference type="InterPro" id="IPR048318">
    <property type="entry name" value="ATG5_UblB"/>
</dbReference>
<proteinExistence type="evidence at transcript level"/>
<evidence type="ECO:0000256" key="6">
    <source>
        <dbReference type="ARBA" id="ARBA00025421"/>
    </source>
</evidence>
<dbReference type="GO" id="GO:0034045">
    <property type="term" value="C:phagophore assembly site membrane"/>
    <property type="evidence" value="ECO:0007669"/>
    <property type="project" value="UniProtKB-SubCell"/>
</dbReference>
<dbReference type="GO" id="GO:0000422">
    <property type="term" value="P:autophagy of mitochondrion"/>
    <property type="evidence" value="ECO:0007669"/>
    <property type="project" value="TreeGrafter"/>
</dbReference>
<name>A0A6F9D7P3_9ASCI</name>
<feature type="domain" description="Autophagy protein ATG5 alpha-helical bundle region" evidence="10">
    <location>
        <begin position="118"/>
        <end position="173"/>
    </location>
</feature>
<feature type="domain" description="Autophagy protein ATG5 UblB" evidence="9">
    <location>
        <begin position="183"/>
        <end position="258"/>
    </location>
</feature>
<evidence type="ECO:0000256" key="2">
    <source>
        <dbReference type="ARBA" id="ARBA00006910"/>
    </source>
</evidence>
<dbReference type="Gene3D" id="3.10.20.620">
    <property type="match status" value="1"/>
</dbReference>
<dbReference type="GO" id="GO:0019776">
    <property type="term" value="F:Atg8-family ligase activity"/>
    <property type="evidence" value="ECO:0007669"/>
    <property type="project" value="TreeGrafter"/>
</dbReference>
<comment type="subcellular location">
    <subcellularLocation>
        <location evidence="1 8">Preautophagosomal structure membrane</location>
        <topology evidence="1 8">Peripheral membrane protein</topology>
    </subcellularLocation>
</comment>